<gene>
    <name evidence="3" type="ORF">EKG38_03535</name>
</gene>
<name>A0A3S0L4G3_9GAMM</name>
<sequence length="608" mass="68289">MTILIDKIRISGFRGIKNIELDLPRVAVLIGLNNAGKTSVVKAFQLALGDYSRHLTEEDFFIGEDDNPIDEILIDIRVVPVDDDGKKTSFFEEEWIDFFGEKVQADALENQFSAIRTICTPDAIKGGFNVSRYSLESWPDFTDWRGVRVNQKKRIRSALQSLPYFSIDAQRDLHSELREKNSFVGKILSNIKYNETDKEALEGIISDLNDEAVSKSEPLLKLKEHLEQLNQSFSNSGKAEITPFPKKIRDLSKQFTVHFGENDSSLFSMEYHGMGTRSWASMLTVKAFTELASEKYDEESEAYHPILAAEEPEAHLHPNAQRTLYKQLVESKGQVIITTHSPYVVALAEQSNLRSLSNGASGVCVRQLSNDISLEDKRKLQREVIHSRGELLFSRALILSEGETEEQALPILFQKYFNSEPFSLGINFIGVGGSGAKYKPFLRLARDFDIPVFIFSDGEAPIIAKLKSAYEEIFGEVDLTNSPNITILNGTDFEGYLLASGYEELIKKSITELEGAAKITTWIRKRQGTALKPVRAGVPDCEACKQPILEAPIRDYLSADGMQKAILEILDSKKPMYAQAVAQALCELPNENLPPKIIEFFEKIKARV</sequence>
<dbReference type="AlphaFoldDB" id="A0A3S0L4G3"/>
<reference evidence="3 4" key="1">
    <citation type="submission" date="2018-12" db="EMBL/GenBank/DDBJ databases">
        <authorList>
            <person name="Yu L."/>
        </authorList>
    </citation>
    <scope>NUCLEOTIDE SEQUENCE [LARGE SCALE GENOMIC DNA]</scope>
    <source>
        <strain evidence="3 4">HAW-EB2</strain>
    </source>
</reference>
<dbReference type="EMBL" id="RXNU01000001">
    <property type="protein sequence ID" value="RTR40994.1"/>
    <property type="molecule type" value="Genomic_DNA"/>
</dbReference>
<evidence type="ECO:0000259" key="2">
    <source>
        <dbReference type="Pfam" id="PF20469"/>
    </source>
</evidence>
<proteinExistence type="predicted"/>
<dbReference type="PANTHER" id="PTHR43581:SF4">
    <property type="entry name" value="ATP_GTP PHOSPHATASE"/>
    <property type="match status" value="1"/>
</dbReference>
<protein>
    <submittedName>
        <fullName evidence="3">DUF2813 domain-containing protein</fullName>
    </submittedName>
</protein>
<dbReference type="InterPro" id="IPR041685">
    <property type="entry name" value="AAA_GajA/Old/RecF-like"/>
</dbReference>
<evidence type="ECO:0000259" key="1">
    <source>
        <dbReference type="Pfam" id="PF13175"/>
    </source>
</evidence>
<dbReference type="RefSeq" id="WP_126518692.1">
    <property type="nucleotide sequence ID" value="NZ_RXNU01000001.1"/>
</dbReference>
<dbReference type="Pfam" id="PF20469">
    <property type="entry name" value="OLD-like_TOPRIM"/>
    <property type="match status" value="1"/>
</dbReference>
<dbReference type="PANTHER" id="PTHR43581">
    <property type="entry name" value="ATP/GTP PHOSPHATASE"/>
    <property type="match status" value="1"/>
</dbReference>
<dbReference type="CDD" id="cd01026">
    <property type="entry name" value="TOPRIM_OLD"/>
    <property type="match status" value="1"/>
</dbReference>
<organism evidence="3 4">
    <name type="scientific">Shewanella canadensis</name>
    <dbReference type="NCBI Taxonomy" id="271096"/>
    <lineage>
        <taxon>Bacteria</taxon>
        <taxon>Pseudomonadati</taxon>
        <taxon>Pseudomonadota</taxon>
        <taxon>Gammaproteobacteria</taxon>
        <taxon>Alteromonadales</taxon>
        <taxon>Shewanellaceae</taxon>
        <taxon>Shewanella</taxon>
    </lineage>
</organism>
<keyword evidence="4" id="KW-1185">Reference proteome</keyword>
<evidence type="ECO:0000313" key="3">
    <source>
        <dbReference type="EMBL" id="RTR40994.1"/>
    </source>
</evidence>
<dbReference type="SUPFAM" id="SSF52540">
    <property type="entry name" value="P-loop containing nucleoside triphosphate hydrolases"/>
    <property type="match status" value="2"/>
</dbReference>
<feature type="domain" description="Endonuclease GajA/Old nuclease/RecF-like AAA" evidence="1">
    <location>
        <begin position="5"/>
        <end position="345"/>
    </location>
</feature>
<dbReference type="Proteomes" id="UP000267448">
    <property type="component" value="Unassembled WGS sequence"/>
</dbReference>
<dbReference type="InterPro" id="IPR051396">
    <property type="entry name" value="Bact_Antivir_Def_Nuclease"/>
</dbReference>
<feature type="domain" description="OLD protein-like TOPRIM" evidence="2">
    <location>
        <begin position="392"/>
        <end position="457"/>
    </location>
</feature>
<accession>A0A3S0L4G3</accession>
<dbReference type="InterPro" id="IPR034139">
    <property type="entry name" value="TOPRIM_OLD"/>
</dbReference>
<evidence type="ECO:0000313" key="4">
    <source>
        <dbReference type="Proteomes" id="UP000267448"/>
    </source>
</evidence>
<dbReference type="Pfam" id="PF13175">
    <property type="entry name" value="AAA_15"/>
    <property type="match status" value="1"/>
</dbReference>
<dbReference type="Gene3D" id="3.40.50.300">
    <property type="entry name" value="P-loop containing nucleotide triphosphate hydrolases"/>
    <property type="match status" value="1"/>
</dbReference>
<dbReference type="OrthoDB" id="3322489at2"/>
<dbReference type="InterPro" id="IPR027417">
    <property type="entry name" value="P-loop_NTPase"/>
</dbReference>
<comment type="caution">
    <text evidence="3">The sequence shown here is derived from an EMBL/GenBank/DDBJ whole genome shotgun (WGS) entry which is preliminary data.</text>
</comment>